<dbReference type="EMBL" id="NMPR01000003">
    <property type="protein sequence ID" value="KAA8636528.1"/>
    <property type="molecule type" value="Genomic_DNA"/>
</dbReference>
<feature type="compositionally biased region" description="Basic and acidic residues" evidence="1">
    <location>
        <begin position="157"/>
        <end position="168"/>
    </location>
</feature>
<sequence length="190" mass="22780">MPVINLPSSPQQSNFDAAVDKMTWWQSLFSPICTTDTDCIPIDLKFLYTWAINRSYHTKLHPPLVNENDMLKQIRLLRRPYADFEEQDRVRSNLTRGMVRIQMALFFYSYMAKIPWKQIHLEATWSSVEGMCYWIREGDYHEYLSLLEAEHEKREKEVDERYLDDGPHHRSSALNHQERDLVRHPNPDYY</sequence>
<gene>
    <name evidence="2" type="ORF">SMACR_01833</name>
</gene>
<evidence type="ECO:0000313" key="2">
    <source>
        <dbReference type="EMBL" id="KAA8636528.1"/>
    </source>
</evidence>
<evidence type="ECO:0000256" key="1">
    <source>
        <dbReference type="SAM" id="MobiDB-lite"/>
    </source>
</evidence>
<proteinExistence type="predicted"/>
<name>A0A8S9A3V2_SORMA</name>
<dbReference type="AlphaFoldDB" id="A0A8S9A3V2"/>
<reference evidence="2 3" key="1">
    <citation type="submission" date="2017-07" db="EMBL/GenBank/DDBJ databases">
        <title>Genome sequence of the Sordaria macrospora wild type strain R19027.</title>
        <authorList>
            <person name="Nowrousian M."/>
            <person name="Teichert I."/>
            <person name="Kueck U."/>
        </authorList>
    </citation>
    <scope>NUCLEOTIDE SEQUENCE [LARGE SCALE GENOMIC DNA]</scope>
    <source>
        <strain evidence="2 3">R19027</strain>
        <tissue evidence="2">Mycelium</tissue>
    </source>
</reference>
<protein>
    <submittedName>
        <fullName evidence="2">Uncharacterized protein</fullName>
    </submittedName>
</protein>
<dbReference type="Proteomes" id="UP000433876">
    <property type="component" value="Unassembled WGS sequence"/>
</dbReference>
<dbReference type="VEuPathDB" id="FungiDB:SMAC_01833"/>
<comment type="caution">
    <text evidence="2">The sequence shown here is derived from an EMBL/GenBank/DDBJ whole genome shotgun (WGS) entry which is preliminary data.</text>
</comment>
<evidence type="ECO:0000313" key="3">
    <source>
        <dbReference type="Proteomes" id="UP000433876"/>
    </source>
</evidence>
<feature type="region of interest" description="Disordered" evidence="1">
    <location>
        <begin position="157"/>
        <end position="178"/>
    </location>
</feature>
<organism evidence="2 3">
    <name type="scientific">Sordaria macrospora</name>
    <dbReference type="NCBI Taxonomy" id="5147"/>
    <lineage>
        <taxon>Eukaryota</taxon>
        <taxon>Fungi</taxon>
        <taxon>Dikarya</taxon>
        <taxon>Ascomycota</taxon>
        <taxon>Pezizomycotina</taxon>
        <taxon>Sordariomycetes</taxon>
        <taxon>Sordariomycetidae</taxon>
        <taxon>Sordariales</taxon>
        <taxon>Sordariaceae</taxon>
        <taxon>Sordaria</taxon>
    </lineage>
</organism>
<accession>A0A8S9A3V2</accession>